<organism evidence="3 4">
    <name type="scientific">Blautia obeum</name>
    <dbReference type="NCBI Taxonomy" id="40520"/>
    <lineage>
        <taxon>Bacteria</taxon>
        <taxon>Bacillati</taxon>
        <taxon>Bacillota</taxon>
        <taxon>Clostridia</taxon>
        <taxon>Lachnospirales</taxon>
        <taxon>Lachnospiraceae</taxon>
        <taxon>Blautia</taxon>
    </lineage>
</organism>
<feature type="transmembrane region" description="Helical" evidence="1">
    <location>
        <begin position="6"/>
        <end position="24"/>
    </location>
</feature>
<dbReference type="PANTHER" id="PTHR34978:SF3">
    <property type="entry name" value="SLR0241 PROTEIN"/>
    <property type="match status" value="1"/>
</dbReference>
<reference evidence="3 4" key="1">
    <citation type="submission" date="2015-09" db="EMBL/GenBank/DDBJ databases">
        <authorList>
            <consortium name="Pathogen Informatics"/>
        </authorList>
    </citation>
    <scope>NUCLEOTIDE SEQUENCE [LARGE SCALE GENOMIC DNA]</scope>
    <source>
        <strain evidence="3 4">2789STDY5608838</strain>
    </source>
</reference>
<dbReference type="PANTHER" id="PTHR34978">
    <property type="entry name" value="POSSIBLE SENSOR-TRANSDUCER PROTEIN BLAR"/>
    <property type="match status" value="1"/>
</dbReference>
<protein>
    <submittedName>
        <fullName evidence="3">Antirepressor regulating drug resistance, predicted signal transduction N-terminal membrane component</fullName>
    </submittedName>
</protein>
<evidence type="ECO:0000313" key="3">
    <source>
        <dbReference type="EMBL" id="CUN61799.1"/>
    </source>
</evidence>
<feature type="domain" description="Peptidase M56" evidence="2">
    <location>
        <begin position="90"/>
        <end position="253"/>
    </location>
</feature>
<name>A0A173YDB6_9FIRM</name>
<dbReference type="EMBL" id="CYZA01000003">
    <property type="protein sequence ID" value="CUN61799.1"/>
    <property type="molecule type" value="Genomic_DNA"/>
</dbReference>
<evidence type="ECO:0000259" key="2">
    <source>
        <dbReference type="Pfam" id="PF05569"/>
    </source>
</evidence>
<dbReference type="InterPro" id="IPR008756">
    <property type="entry name" value="Peptidase_M56"/>
</dbReference>
<keyword evidence="1" id="KW-0472">Membrane</keyword>
<dbReference type="RefSeq" id="WP_055052795.1">
    <property type="nucleotide sequence ID" value="NZ_CYZA01000003.1"/>
</dbReference>
<proteinExistence type="predicted"/>
<feature type="transmembrane region" description="Helical" evidence="1">
    <location>
        <begin position="36"/>
        <end position="56"/>
    </location>
</feature>
<dbReference type="AlphaFoldDB" id="A0A173YDB6"/>
<gene>
    <name evidence="3" type="ORF">ERS852395_00847</name>
</gene>
<dbReference type="InterPro" id="IPR052173">
    <property type="entry name" value="Beta-lactam_resp_regulator"/>
</dbReference>
<dbReference type="Proteomes" id="UP000095447">
    <property type="component" value="Unassembled WGS sequence"/>
</dbReference>
<accession>A0A173YDB6</accession>
<evidence type="ECO:0000256" key="1">
    <source>
        <dbReference type="SAM" id="Phobius"/>
    </source>
</evidence>
<sequence>MELLVCMSIAGSIPVVICLLLYIIQCGNYNYILGRRLLLIGLFFYLVPVQLIKYLLPRDMFPEGMLIGRKTYLYSSNTLTFWNEKEGEYVWMPSWFNIVIKIWLLGIIIFAIYQVINYWRGAHSIKNYIFEKIEDTEDNLTYYLIPDDICGPCTIGLFRQKIVFPESFPLLHPDFIMVYKHEHTHLKNHDNLVKLLCLFVLCLHWMNPVAYLLLYLYIDTAEIVSDSVAVDGCTKEKRQDYARLLVLEASTSDIFPVVWKNNLSGHKNKKNSGKNMKVLKRRINYMMKEKRKGWLQRGIMVAVSALTIVTGAGTTLAYETSLSSDESFSDVFSDNSLDTLGFNCIGYDVIDSLDFSESDSVFISSDGIPKSISESEKPYALCTHSMIDGTFFTHSKNSSGGCTVKIYTCKRCEKCGYMTNKKYNNTVTYAKCPH</sequence>
<feature type="transmembrane region" description="Helical" evidence="1">
    <location>
        <begin position="95"/>
        <end position="116"/>
    </location>
</feature>
<evidence type="ECO:0000313" key="4">
    <source>
        <dbReference type="Proteomes" id="UP000095447"/>
    </source>
</evidence>
<dbReference type="Pfam" id="PF05569">
    <property type="entry name" value="Peptidase_M56"/>
    <property type="match status" value="1"/>
</dbReference>
<feature type="transmembrane region" description="Helical" evidence="1">
    <location>
        <begin position="195"/>
        <end position="218"/>
    </location>
</feature>
<keyword evidence="1" id="KW-0812">Transmembrane</keyword>
<keyword evidence="1" id="KW-1133">Transmembrane helix</keyword>
<dbReference type="CDD" id="cd07341">
    <property type="entry name" value="M56_BlaR1_MecR1_like"/>
    <property type="match status" value="1"/>
</dbReference>